<organism evidence="1 2">
    <name type="scientific">Phanerochaete sordida</name>
    <dbReference type="NCBI Taxonomy" id="48140"/>
    <lineage>
        <taxon>Eukaryota</taxon>
        <taxon>Fungi</taxon>
        <taxon>Dikarya</taxon>
        <taxon>Basidiomycota</taxon>
        <taxon>Agaricomycotina</taxon>
        <taxon>Agaricomycetes</taxon>
        <taxon>Polyporales</taxon>
        <taxon>Phanerochaetaceae</taxon>
        <taxon>Phanerochaete</taxon>
    </lineage>
</organism>
<evidence type="ECO:0000313" key="1">
    <source>
        <dbReference type="EMBL" id="GJE98636.1"/>
    </source>
</evidence>
<comment type="caution">
    <text evidence="1">The sequence shown here is derived from an EMBL/GenBank/DDBJ whole genome shotgun (WGS) entry which is preliminary data.</text>
</comment>
<evidence type="ECO:0000313" key="2">
    <source>
        <dbReference type="Proteomes" id="UP000703269"/>
    </source>
</evidence>
<dbReference type="Proteomes" id="UP000703269">
    <property type="component" value="Unassembled WGS sequence"/>
</dbReference>
<gene>
    <name evidence="1" type="ORF">PsYK624_148700</name>
</gene>
<dbReference type="AlphaFoldDB" id="A0A9P3LKL0"/>
<proteinExistence type="predicted"/>
<accession>A0A9P3LKL0</accession>
<keyword evidence="2" id="KW-1185">Reference proteome</keyword>
<reference evidence="1 2" key="1">
    <citation type="submission" date="2021-08" db="EMBL/GenBank/DDBJ databases">
        <title>Draft Genome Sequence of Phanerochaete sordida strain YK-624.</title>
        <authorList>
            <person name="Mori T."/>
            <person name="Dohra H."/>
            <person name="Suzuki T."/>
            <person name="Kawagishi H."/>
            <person name="Hirai H."/>
        </authorList>
    </citation>
    <scope>NUCLEOTIDE SEQUENCE [LARGE SCALE GENOMIC DNA]</scope>
    <source>
        <strain evidence="1 2">YK-624</strain>
    </source>
</reference>
<protein>
    <submittedName>
        <fullName evidence="1">Uncharacterized protein</fullName>
    </submittedName>
</protein>
<dbReference type="EMBL" id="BPQB01000091">
    <property type="protein sequence ID" value="GJE98636.1"/>
    <property type="molecule type" value="Genomic_DNA"/>
</dbReference>
<dbReference type="OrthoDB" id="2803853at2759"/>
<sequence>MSGADHSFHAREVHNQRFQVNTGESAMESADARFRHGDDDTGLSFHLLAASFTDLCIYKMENINLDRPNTLSLAWQVYRKGTRGEFYAFPHFGRHPRAYSELGFSPLCNRPVAFSFTEFSGVRWPNSSLPRGPHTLTIRDPDFTSLYYMPSRDYDEGRGIGVFANGYGEVAVCDFNGSPRERLRRCFEVIVLPSCSADRGPIPQVHLRASSLASQPLLTDSQHPVPCALPPPHPYDRMPELSPDPVLFALWKEREPSHIPHGWNMDWETDAPRGVWRHFIYGCFTFAWRLENVYKILGTPIPLLQQPGALFLSAGGLVHLVIGAIEGYAERIFVLPHGTSDLELGQRTRMRPLEQGLPEVRKDGSMARYSEVDVWDLWEFDENEMQRDRVGELAARAAEMTRE</sequence>
<name>A0A9P3LKL0_9APHY</name>